<gene>
    <name evidence="6" type="ORF">EUGRSUZ_J02415</name>
</gene>
<feature type="region of interest" description="Disordered" evidence="4">
    <location>
        <begin position="1"/>
        <end position="70"/>
    </location>
</feature>
<dbReference type="InterPro" id="IPR014726">
    <property type="entry name" value="Ribosomal_uL2_dom3"/>
</dbReference>
<evidence type="ECO:0000259" key="5">
    <source>
        <dbReference type="SMART" id="SM01382"/>
    </source>
</evidence>
<reference evidence="6" key="1">
    <citation type="submission" date="2013-07" db="EMBL/GenBank/DDBJ databases">
        <title>The genome of Eucalyptus grandis.</title>
        <authorList>
            <person name="Schmutz J."/>
            <person name="Hayes R."/>
            <person name="Myburg A."/>
            <person name="Tuskan G."/>
            <person name="Grattapaglia D."/>
            <person name="Rokhsar D.S."/>
        </authorList>
    </citation>
    <scope>NUCLEOTIDE SEQUENCE</scope>
    <source>
        <tissue evidence="6">Leaf extractions</tissue>
    </source>
</reference>
<keyword evidence="3" id="KW-0687">Ribonucleoprotein</keyword>
<dbReference type="InterPro" id="IPR002171">
    <property type="entry name" value="Ribosomal_uL2"/>
</dbReference>
<dbReference type="AlphaFoldDB" id="A0A059AH04"/>
<dbReference type="Gene3D" id="4.10.950.10">
    <property type="entry name" value="Ribosomal protein L2, domain 3"/>
    <property type="match status" value="1"/>
</dbReference>
<dbReference type="GO" id="GO:0005840">
    <property type="term" value="C:ribosome"/>
    <property type="evidence" value="ECO:0007669"/>
    <property type="project" value="UniProtKB-KW"/>
</dbReference>
<dbReference type="STRING" id="71139.A0A059AH04"/>
<feature type="domain" description="Large ribosomal subunit protein uL2 C-terminal" evidence="5">
    <location>
        <begin position="66"/>
        <end position="144"/>
    </location>
</feature>
<evidence type="ECO:0000256" key="3">
    <source>
        <dbReference type="ARBA" id="ARBA00023274"/>
    </source>
</evidence>
<sequence>MSSSAAGAEGGEKPGPRFAHPHQARGLPEEGLVEGSGGQGHPQHHPRERRLAAQGPQGGHRRRQGQVRGPRLALLRLQLRQARRRSRLLVEEELRCPSSRLAMLSTSSEWRNCWPKVRGVAMNPVEHPHGGGNHQHIGHASTVR</sequence>
<dbReference type="GO" id="GO:1990904">
    <property type="term" value="C:ribonucleoprotein complex"/>
    <property type="evidence" value="ECO:0007669"/>
    <property type="project" value="UniProtKB-KW"/>
</dbReference>
<dbReference type="Pfam" id="PF03947">
    <property type="entry name" value="Ribosomal_L2_C"/>
    <property type="match status" value="1"/>
</dbReference>
<comment type="similarity">
    <text evidence="1">Belongs to the universal ribosomal protein uL2 family.</text>
</comment>
<dbReference type="InterPro" id="IPR022671">
    <property type="entry name" value="Ribosomal_uL2_CS"/>
</dbReference>
<evidence type="ECO:0000256" key="1">
    <source>
        <dbReference type="ARBA" id="ARBA00005636"/>
    </source>
</evidence>
<dbReference type="SMART" id="SM01382">
    <property type="entry name" value="Ribosomal_L2_C"/>
    <property type="match status" value="1"/>
</dbReference>
<organism evidence="6">
    <name type="scientific">Eucalyptus grandis</name>
    <name type="common">Flooded gum</name>
    <dbReference type="NCBI Taxonomy" id="71139"/>
    <lineage>
        <taxon>Eukaryota</taxon>
        <taxon>Viridiplantae</taxon>
        <taxon>Streptophyta</taxon>
        <taxon>Embryophyta</taxon>
        <taxon>Tracheophyta</taxon>
        <taxon>Spermatophyta</taxon>
        <taxon>Magnoliopsida</taxon>
        <taxon>eudicotyledons</taxon>
        <taxon>Gunneridae</taxon>
        <taxon>Pentapetalae</taxon>
        <taxon>rosids</taxon>
        <taxon>malvids</taxon>
        <taxon>Myrtales</taxon>
        <taxon>Myrtaceae</taxon>
        <taxon>Myrtoideae</taxon>
        <taxon>Eucalypteae</taxon>
        <taxon>Eucalyptus</taxon>
    </lineage>
</organism>
<proteinExistence type="inferred from homology"/>
<dbReference type="PANTHER" id="PTHR13691">
    <property type="entry name" value="RIBOSOMAL PROTEIN L2"/>
    <property type="match status" value="1"/>
</dbReference>
<dbReference type="InParanoid" id="A0A059AH04"/>
<evidence type="ECO:0000256" key="2">
    <source>
        <dbReference type="ARBA" id="ARBA00022980"/>
    </source>
</evidence>
<dbReference type="PROSITE" id="PS00467">
    <property type="entry name" value="RIBOSOMAL_L2"/>
    <property type="match status" value="1"/>
</dbReference>
<dbReference type="GO" id="GO:0006412">
    <property type="term" value="P:translation"/>
    <property type="evidence" value="ECO:0007669"/>
    <property type="project" value="InterPro"/>
</dbReference>
<evidence type="ECO:0000256" key="4">
    <source>
        <dbReference type="SAM" id="MobiDB-lite"/>
    </source>
</evidence>
<dbReference type="SUPFAM" id="SSF50104">
    <property type="entry name" value="Translation proteins SH3-like domain"/>
    <property type="match status" value="1"/>
</dbReference>
<dbReference type="EMBL" id="KK198762">
    <property type="protein sequence ID" value="KCW53123.1"/>
    <property type="molecule type" value="Genomic_DNA"/>
</dbReference>
<dbReference type="PANTHER" id="PTHR13691:SF16">
    <property type="entry name" value="LARGE RIBOSOMAL SUBUNIT PROTEIN UL2"/>
    <property type="match status" value="1"/>
</dbReference>
<dbReference type="InterPro" id="IPR008991">
    <property type="entry name" value="Translation_prot_SH3-like_sf"/>
</dbReference>
<dbReference type="GO" id="GO:0003735">
    <property type="term" value="F:structural constituent of ribosome"/>
    <property type="evidence" value="ECO:0007669"/>
    <property type="project" value="InterPro"/>
</dbReference>
<protein>
    <recommendedName>
        <fullName evidence="5">Large ribosomal subunit protein uL2 C-terminal domain-containing protein</fullName>
    </recommendedName>
</protein>
<evidence type="ECO:0000313" key="6">
    <source>
        <dbReference type="EMBL" id="KCW53123.1"/>
    </source>
</evidence>
<keyword evidence="2" id="KW-0689">Ribosomal protein</keyword>
<dbReference type="InterPro" id="IPR022669">
    <property type="entry name" value="Ribosomal_uL2_C"/>
</dbReference>
<name>A0A059AH04_EUCGR</name>
<accession>A0A059AH04</accession>
<dbReference type="Gramene" id="KCW53123">
    <property type="protein sequence ID" value="KCW53123"/>
    <property type="gene ID" value="EUGRSUZ_J02415"/>
</dbReference>